<organism evidence="1 2">
    <name type="scientific">Bimuria novae-zelandiae CBS 107.79</name>
    <dbReference type="NCBI Taxonomy" id="1447943"/>
    <lineage>
        <taxon>Eukaryota</taxon>
        <taxon>Fungi</taxon>
        <taxon>Dikarya</taxon>
        <taxon>Ascomycota</taxon>
        <taxon>Pezizomycotina</taxon>
        <taxon>Dothideomycetes</taxon>
        <taxon>Pleosporomycetidae</taxon>
        <taxon>Pleosporales</taxon>
        <taxon>Massarineae</taxon>
        <taxon>Didymosphaeriaceae</taxon>
        <taxon>Bimuria</taxon>
    </lineage>
</organism>
<sequence>MNTLQYSGPILNYSTVYFLEVGLTFTIVLKYEDITAVCQNSSVIETRPRAFPPLRCVWPSLPLVKRTARYEPCVTVAPIACAPRDSRSTHSRQHYLQLHRFNAVGISREYIGKG</sequence>
<proteinExistence type="predicted"/>
<dbReference type="EMBL" id="ML976657">
    <property type="protein sequence ID" value="KAF1979588.1"/>
    <property type="molecule type" value="Genomic_DNA"/>
</dbReference>
<protein>
    <submittedName>
        <fullName evidence="1">Uncharacterized protein</fullName>
    </submittedName>
</protein>
<gene>
    <name evidence="1" type="ORF">BU23DRAFT_101088</name>
</gene>
<dbReference type="Proteomes" id="UP000800036">
    <property type="component" value="Unassembled WGS sequence"/>
</dbReference>
<evidence type="ECO:0000313" key="1">
    <source>
        <dbReference type="EMBL" id="KAF1979588.1"/>
    </source>
</evidence>
<evidence type="ECO:0000313" key="2">
    <source>
        <dbReference type="Proteomes" id="UP000800036"/>
    </source>
</evidence>
<accession>A0A6A5VS33</accession>
<dbReference type="AlphaFoldDB" id="A0A6A5VS33"/>
<keyword evidence="2" id="KW-1185">Reference proteome</keyword>
<name>A0A6A5VS33_9PLEO</name>
<reference evidence="1" key="1">
    <citation type="journal article" date="2020" name="Stud. Mycol.">
        <title>101 Dothideomycetes genomes: a test case for predicting lifestyles and emergence of pathogens.</title>
        <authorList>
            <person name="Haridas S."/>
            <person name="Albert R."/>
            <person name="Binder M."/>
            <person name="Bloem J."/>
            <person name="Labutti K."/>
            <person name="Salamov A."/>
            <person name="Andreopoulos B."/>
            <person name="Baker S."/>
            <person name="Barry K."/>
            <person name="Bills G."/>
            <person name="Bluhm B."/>
            <person name="Cannon C."/>
            <person name="Castanera R."/>
            <person name="Culley D."/>
            <person name="Daum C."/>
            <person name="Ezra D."/>
            <person name="Gonzalez J."/>
            <person name="Henrissat B."/>
            <person name="Kuo A."/>
            <person name="Liang C."/>
            <person name="Lipzen A."/>
            <person name="Lutzoni F."/>
            <person name="Magnuson J."/>
            <person name="Mondo S."/>
            <person name="Nolan M."/>
            <person name="Ohm R."/>
            <person name="Pangilinan J."/>
            <person name="Park H.-J."/>
            <person name="Ramirez L."/>
            <person name="Alfaro M."/>
            <person name="Sun H."/>
            <person name="Tritt A."/>
            <person name="Yoshinaga Y."/>
            <person name="Zwiers L.-H."/>
            <person name="Turgeon B."/>
            <person name="Goodwin S."/>
            <person name="Spatafora J."/>
            <person name="Crous P."/>
            <person name="Grigoriev I."/>
        </authorList>
    </citation>
    <scope>NUCLEOTIDE SEQUENCE</scope>
    <source>
        <strain evidence="1">CBS 107.79</strain>
    </source>
</reference>